<keyword evidence="2" id="KW-1133">Transmembrane helix</keyword>
<organism evidence="3 4">
    <name type="scientific">Cadophora malorum</name>
    <dbReference type="NCBI Taxonomy" id="108018"/>
    <lineage>
        <taxon>Eukaryota</taxon>
        <taxon>Fungi</taxon>
        <taxon>Dikarya</taxon>
        <taxon>Ascomycota</taxon>
        <taxon>Pezizomycotina</taxon>
        <taxon>Leotiomycetes</taxon>
        <taxon>Helotiales</taxon>
        <taxon>Ploettnerulaceae</taxon>
        <taxon>Cadophora</taxon>
    </lineage>
</organism>
<feature type="transmembrane region" description="Helical" evidence="2">
    <location>
        <begin position="47"/>
        <end position="72"/>
    </location>
</feature>
<dbReference type="EMBL" id="JAFJYH010000138">
    <property type="protein sequence ID" value="KAG4418048.1"/>
    <property type="molecule type" value="Genomic_DNA"/>
</dbReference>
<keyword evidence="4" id="KW-1185">Reference proteome</keyword>
<evidence type="ECO:0000256" key="2">
    <source>
        <dbReference type="SAM" id="Phobius"/>
    </source>
</evidence>
<feature type="compositionally biased region" description="Polar residues" evidence="1">
    <location>
        <begin position="1"/>
        <end position="10"/>
    </location>
</feature>
<feature type="transmembrane region" description="Helical" evidence="2">
    <location>
        <begin position="117"/>
        <end position="135"/>
    </location>
</feature>
<keyword evidence="2" id="KW-0812">Transmembrane</keyword>
<evidence type="ECO:0000313" key="4">
    <source>
        <dbReference type="Proteomes" id="UP000664132"/>
    </source>
</evidence>
<evidence type="ECO:0000256" key="1">
    <source>
        <dbReference type="SAM" id="MobiDB-lite"/>
    </source>
</evidence>
<feature type="transmembrane region" description="Helical" evidence="2">
    <location>
        <begin position="162"/>
        <end position="191"/>
    </location>
</feature>
<keyword evidence="2" id="KW-0472">Membrane</keyword>
<comment type="caution">
    <text evidence="3">The sequence shown here is derived from an EMBL/GenBank/DDBJ whole genome shotgun (WGS) entry which is preliminary data.</text>
</comment>
<name>A0A8H7W9S4_9HELO</name>
<feature type="transmembrane region" description="Helical" evidence="2">
    <location>
        <begin position="84"/>
        <end position="105"/>
    </location>
</feature>
<reference evidence="3" key="1">
    <citation type="submission" date="2021-02" db="EMBL/GenBank/DDBJ databases">
        <title>Genome sequence Cadophora malorum strain M34.</title>
        <authorList>
            <person name="Stefanovic E."/>
            <person name="Vu D."/>
            <person name="Scully C."/>
            <person name="Dijksterhuis J."/>
            <person name="Roader J."/>
            <person name="Houbraken J."/>
        </authorList>
    </citation>
    <scope>NUCLEOTIDE SEQUENCE</scope>
    <source>
        <strain evidence="3">M34</strain>
    </source>
</reference>
<proteinExistence type="predicted"/>
<sequence>MADSENTPFLSDNDREDGANDFSDSENEASIANSSANSHFKRSIKRITIVLTVFSGLVVMTAIASIVLIQVASFNGYTYNAREGLRDLGICTFISLIFSIVMIFIQLPVFFSIIIDIIFPILILIYSGNIFGYGWPDRNWCYEYYREPVNAMDPHCLHMRGIVRILMGVTGCLGFVAGILLLMILLLRVIAISRTKFWKRSPGFGCPTGQYTFSVTLGVMKRPQVEVAKASGTAGGSSTGEGRLIDT</sequence>
<accession>A0A8H7W9S4</accession>
<dbReference type="AlphaFoldDB" id="A0A8H7W9S4"/>
<protein>
    <submittedName>
        <fullName evidence="3">Uncharacterized protein</fullName>
    </submittedName>
</protein>
<feature type="region of interest" description="Disordered" evidence="1">
    <location>
        <begin position="1"/>
        <end position="26"/>
    </location>
</feature>
<dbReference type="OrthoDB" id="3538077at2759"/>
<gene>
    <name evidence="3" type="ORF">IFR04_008785</name>
</gene>
<dbReference type="Proteomes" id="UP000664132">
    <property type="component" value="Unassembled WGS sequence"/>
</dbReference>
<evidence type="ECO:0000313" key="3">
    <source>
        <dbReference type="EMBL" id="KAG4418048.1"/>
    </source>
</evidence>